<organism evidence="1 2">
    <name type="scientific">Stephania cephalantha</name>
    <dbReference type="NCBI Taxonomy" id="152367"/>
    <lineage>
        <taxon>Eukaryota</taxon>
        <taxon>Viridiplantae</taxon>
        <taxon>Streptophyta</taxon>
        <taxon>Embryophyta</taxon>
        <taxon>Tracheophyta</taxon>
        <taxon>Spermatophyta</taxon>
        <taxon>Magnoliopsida</taxon>
        <taxon>Ranunculales</taxon>
        <taxon>Menispermaceae</taxon>
        <taxon>Menispermoideae</taxon>
        <taxon>Cissampelideae</taxon>
        <taxon>Stephania</taxon>
    </lineage>
</organism>
<dbReference type="Proteomes" id="UP001419268">
    <property type="component" value="Unassembled WGS sequence"/>
</dbReference>
<name>A0AAP0L9X0_9MAGN</name>
<dbReference type="EMBL" id="JBBNAG010000001">
    <property type="protein sequence ID" value="KAK9167056.1"/>
    <property type="molecule type" value="Genomic_DNA"/>
</dbReference>
<evidence type="ECO:0000313" key="1">
    <source>
        <dbReference type="EMBL" id="KAK9167056.1"/>
    </source>
</evidence>
<gene>
    <name evidence="1" type="ORF">Scep_002247</name>
</gene>
<dbReference type="AlphaFoldDB" id="A0AAP0L9X0"/>
<proteinExistence type="predicted"/>
<protein>
    <submittedName>
        <fullName evidence="1">Uncharacterized protein</fullName>
    </submittedName>
</protein>
<keyword evidence="2" id="KW-1185">Reference proteome</keyword>
<evidence type="ECO:0000313" key="2">
    <source>
        <dbReference type="Proteomes" id="UP001419268"/>
    </source>
</evidence>
<accession>A0AAP0L9X0</accession>
<comment type="caution">
    <text evidence="1">The sequence shown here is derived from an EMBL/GenBank/DDBJ whole genome shotgun (WGS) entry which is preliminary data.</text>
</comment>
<sequence length="75" mass="8717">MFTILPPISLQLCFSPSFFVPFDASVVLSWPLNMVVKKKSINTLIRKHMEVRDSRGTRERDFTIIFKLVGFRTRG</sequence>
<reference evidence="1 2" key="1">
    <citation type="submission" date="2024-01" db="EMBL/GenBank/DDBJ databases">
        <title>Genome assemblies of Stephania.</title>
        <authorList>
            <person name="Yang L."/>
        </authorList>
    </citation>
    <scope>NUCLEOTIDE SEQUENCE [LARGE SCALE GENOMIC DNA]</scope>
    <source>
        <strain evidence="1">JXDWG</strain>
        <tissue evidence="1">Leaf</tissue>
    </source>
</reference>